<evidence type="ECO:0000256" key="1">
    <source>
        <dbReference type="SAM" id="Coils"/>
    </source>
</evidence>
<reference evidence="3 4" key="1">
    <citation type="journal article" date="2016" name="Nat. Commun.">
        <title>Thousands of microbial genomes shed light on interconnected biogeochemical processes in an aquifer system.</title>
        <authorList>
            <person name="Anantharaman K."/>
            <person name="Brown C.T."/>
            <person name="Hug L.A."/>
            <person name="Sharon I."/>
            <person name="Castelle C.J."/>
            <person name="Probst A.J."/>
            <person name="Thomas B.C."/>
            <person name="Singh A."/>
            <person name="Wilkins M.J."/>
            <person name="Karaoz U."/>
            <person name="Brodie E.L."/>
            <person name="Williams K.H."/>
            <person name="Hubbard S.S."/>
            <person name="Banfield J.F."/>
        </authorList>
    </citation>
    <scope>NUCLEOTIDE SEQUENCE [LARGE SCALE GENOMIC DNA]</scope>
</reference>
<feature type="coiled-coil region" evidence="1">
    <location>
        <begin position="31"/>
        <end position="91"/>
    </location>
</feature>
<feature type="region of interest" description="Disordered" evidence="2">
    <location>
        <begin position="220"/>
        <end position="246"/>
    </location>
</feature>
<name>A0A1G2C7V7_9BACT</name>
<keyword evidence="1" id="KW-0175">Coiled coil</keyword>
<evidence type="ECO:0000256" key="2">
    <source>
        <dbReference type="SAM" id="MobiDB-lite"/>
    </source>
</evidence>
<proteinExistence type="predicted"/>
<dbReference type="AlphaFoldDB" id="A0A1G2C7V7"/>
<dbReference type="Proteomes" id="UP000176349">
    <property type="component" value="Unassembled WGS sequence"/>
</dbReference>
<organism evidence="3 4">
    <name type="scientific">Candidatus Liptonbacteria bacterium GWC1_60_9</name>
    <dbReference type="NCBI Taxonomy" id="1798645"/>
    <lineage>
        <taxon>Bacteria</taxon>
        <taxon>Candidatus Liptoniibacteriota</taxon>
    </lineage>
</organism>
<protein>
    <submittedName>
        <fullName evidence="3">Uncharacterized protein</fullName>
    </submittedName>
</protein>
<feature type="compositionally biased region" description="Low complexity" evidence="2">
    <location>
        <begin position="230"/>
        <end position="246"/>
    </location>
</feature>
<gene>
    <name evidence="3" type="ORF">A2128_01155</name>
</gene>
<evidence type="ECO:0000313" key="3">
    <source>
        <dbReference type="EMBL" id="OGY96849.1"/>
    </source>
</evidence>
<accession>A0A1G2C7V7</accession>
<evidence type="ECO:0000313" key="4">
    <source>
        <dbReference type="Proteomes" id="UP000176349"/>
    </source>
</evidence>
<dbReference type="EMBL" id="MHKV01000032">
    <property type="protein sequence ID" value="OGY96849.1"/>
    <property type="molecule type" value="Genomic_DNA"/>
</dbReference>
<comment type="caution">
    <text evidence="3">The sequence shown here is derived from an EMBL/GenBank/DDBJ whole genome shotgun (WGS) entry which is preliminary data.</text>
</comment>
<sequence>MGAVVIPAVAQTGSATTSPRDLRDQRRTEVREMREAQKVDFEARREELKKQIEEQRNAVKENFQAVREATRVKVEEKREEFKTRVQAIKDERKKERALRVDDQLSKLNERWTTHFINVLDQLNNVLGKVQLRMEKAEANGADVLRVKTAIEAAKTAIGTARQAVEAQAKKSYSVTFTSEDALKQAMRNARQLLHRDLTALRDGAMKNARQAVQNAIQSLRDIPRVDEESATSTPPVATSTATTSAQ</sequence>